<dbReference type="GO" id="GO:0016020">
    <property type="term" value="C:membrane"/>
    <property type="evidence" value="ECO:0007669"/>
    <property type="project" value="InterPro"/>
</dbReference>
<keyword evidence="3" id="KW-0812">Transmembrane</keyword>
<comment type="caution">
    <text evidence="4">The sequence shown here is derived from an EMBL/GenBank/DDBJ whole genome shotgun (WGS) entry which is preliminary data.</text>
</comment>
<dbReference type="GO" id="GO:0016780">
    <property type="term" value="F:phosphotransferase activity, for other substituted phosphate groups"/>
    <property type="evidence" value="ECO:0007669"/>
    <property type="project" value="InterPro"/>
</dbReference>
<dbReference type="GO" id="GO:0008654">
    <property type="term" value="P:phospholipid biosynthetic process"/>
    <property type="evidence" value="ECO:0007669"/>
    <property type="project" value="InterPro"/>
</dbReference>
<evidence type="ECO:0000256" key="3">
    <source>
        <dbReference type="SAM" id="Phobius"/>
    </source>
</evidence>
<dbReference type="Pfam" id="PF01066">
    <property type="entry name" value="CDP-OH_P_transf"/>
    <property type="match status" value="1"/>
</dbReference>
<keyword evidence="3" id="KW-0472">Membrane</keyword>
<feature type="transmembrane region" description="Helical" evidence="3">
    <location>
        <begin position="37"/>
        <end position="59"/>
    </location>
</feature>
<evidence type="ECO:0000313" key="4">
    <source>
        <dbReference type="EMBL" id="RDE06261.1"/>
    </source>
</evidence>
<feature type="transmembrane region" description="Helical" evidence="3">
    <location>
        <begin position="65"/>
        <end position="85"/>
    </location>
</feature>
<evidence type="ECO:0000256" key="1">
    <source>
        <dbReference type="ARBA" id="ARBA00022679"/>
    </source>
</evidence>
<protein>
    <submittedName>
        <fullName evidence="4">CDP-alcohol phosphatidyltransferase family protein</fullName>
    </submittedName>
</protein>
<proteinExistence type="inferred from homology"/>
<sequence length="282" mass="29925">MTPPPADGSRDRRIEDPTNLWIIHPASRALLPRALRLGISANAVSVAGLVTGALAALAYYRGLPLLGLLLCAGWLIADGLDGMIARATKTASALGRFLDGLCDHGVFALLYIALAASVGTGEAWAFALAAAAFHAVQSSIYEGERTRYHRRTRGLPRPPASAVTANGLVRFYDLFANALDRVGAPADAALDQVPGLRGRYAALAVPPMRLMALEAANARVIAIFVAVLLGNPYLFWGFEIVVQSIVLVAAVLWHRRAENRINRAAGMAAAPSTSLNRELGLE</sequence>
<dbReference type="InterPro" id="IPR000462">
    <property type="entry name" value="CDP-OH_P_trans"/>
</dbReference>
<evidence type="ECO:0000313" key="5">
    <source>
        <dbReference type="Proteomes" id="UP000253918"/>
    </source>
</evidence>
<dbReference type="OrthoDB" id="9790577at2"/>
<dbReference type="AlphaFoldDB" id="A0A369W2G6"/>
<dbReference type="PROSITE" id="PS00379">
    <property type="entry name" value="CDP_ALCOHOL_P_TRANSF"/>
    <property type="match status" value="1"/>
</dbReference>
<reference evidence="4 5" key="1">
    <citation type="submission" date="2018-07" db="EMBL/GenBank/DDBJ databases">
        <title>a novel species of Sphingomonas isolated from the rhizosphere soil of Araceae plant.</title>
        <authorList>
            <person name="Zhiyong W."/>
            <person name="Qinglan Z."/>
            <person name="Zhiwei F."/>
            <person name="Ding X."/>
            <person name="Gejiao W."/>
            <person name="Shixue Z."/>
        </authorList>
    </citation>
    <scope>NUCLEOTIDE SEQUENCE [LARGE SCALE GENOMIC DNA]</scope>
    <source>
        <strain evidence="4 5">WZY 27</strain>
    </source>
</reference>
<keyword evidence="1 2" id="KW-0808">Transferase</keyword>
<dbReference type="InterPro" id="IPR043130">
    <property type="entry name" value="CDP-OH_PTrfase_TM_dom"/>
</dbReference>
<comment type="similarity">
    <text evidence="2">Belongs to the CDP-alcohol phosphatidyltransferase class-I family.</text>
</comment>
<dbReference type="EMBL" id="QQNB01000001">
    <property type="protein sequence ID" value="RDE06261.1"/>
    <property type="molecule type" value="Genomic_DNA"/>
</dbReference>
<dbReference type="InterPro" id="IPR048254">
    <property type="entry name" value="CDP_ALCOHOL_P_TRANSF_CS"/>
</dbReference>
<dbReference type="Proteomes" id="UP000253918">
    <property type="component" value="Unassembled WGS sequence"/>
</dbReference>
<evidence type="ECO:0000256" key="2">
    <source>
        <dbReference type="RuleBase" id="RU003750"/>
    </source>
</evidence>
<organism evidence="4 5">
    <name type="scientific">Sphingomonas aracearum</name>
    <dbReference type="NCBI Taxonomy" id="2283317"/>
    <lineage>
        <taxon>Bacteria</taxon>
        <taxon>Pseudomonadati</taxon>
        <taxon>Pseudomonadota</taxon>
        <taxon>Alphaproteobacteria</taxon>
        <taxon>Sphingomonadales</taxon>
        <taxon>Sphingomonadaceae</taxon>
        <taxon>Sphingomonas</taxon>
    </lineage>
</organism>
<feature type="transmembrane region" description="Helical" evidence="3">
    <location>
        <begin position="235"/>
        <end position="253"/>
    </location>
</feature>
<keyword evidence="5" id="KW-1185">Reference proteome</keyword>
<feature type="transmembrane region" description="Helical" evidence="3">
    <location>
        <begin position="97"/>
        <end position="117"/>
    </location>
</feature>
<gene>
    <name evidence="4" type="ORF">DVW87_00560</name>
</gene>
<accession>A0A369W2G6</accession>
<dbReference type="Gene3D" id="1.20.120.1760">
    <property type="match status" value="1"/>
</dbReference>
<keyword evidence="3" id="KW-1133">Transmembrane helix</keyword>
<name>A0A369W2G6_9SPHN</name>